<organism evidence="1 2">
    <name type="scientific">Populus alba x Populus x berolinensis</name>
    <dbReference type="NCBI Taxonomy" id="444605"/>
    <lineage>
        <taxon>Eukaryota</taxon>
        <taxon>Viridiplantae</taxon>
        <taxon>Streptophyta</taxon>
        <taxon>Embryophyta</taxon>
        <taxon>Tracheophyta</taxon>
        <taxon>Spermatophyta</taxon>
        <taxon>Magnoliopsida</taxon>
        <taxon>eudicotyledons</taxon>
        <taxon>Gunneridae</taxon>
        <taxon>Pentapetalae</taxon>
        <taxon>rosids</taxon>
        <taxon>fabids</taxon>
        <taxon>Malpighiales</taxon>
        <taxon>Salicaceae</taxon>
        <taxon>Saliceae</taxon>
        <taxon>Populus</taxon>
    </lineage>
</organism>
<dbReference type="AlphaFoldDB" id="A0AAD6ME94"/>
<comment type="caution">
    <text evidence="1">The sequence shown here is derived from an EMBL/GenBank/DDBJ whole genome shotgun (WGS) entry which is preliminary data.</text>
</comment>
<evidence type="ECO:0000313" key="1">
    <source>
        <dbReference type="EMBL" id="KAJ6983958.1"/>
    </source>
</evidence>
<dbReference type="Proteomes" id="UP001164929">
    <property type="component" value="Chromosome 9"/>
</dbReference>
<dbReference type="EMBL" id="JAQIZT010000009">
    <property type="protein sequence ID" value="KAJ6983958.1"/>
    <property type="molecule type" value="Genomic_DNA"/>
</dbReference>
<name>A0AAD6ME94_9ROSI</name>
<keyword evidence="2" id="KW-1185">Reference proteome</keyword>
<evidence type="ECO:0000313" key="2">
    <source>
        <dbReference type="Proteomes" id="UP001164929"/>
    </source>
</evidence>
<accession>A0AAD6ME94</accession>
<proteinExistence type="predicted"/>
<gene>
    <name evidence="1" type="ORF">NC653_022242</name>
</gene>
<sequence>MFFGRSKRKSRAIHKGVAGEFSDGKWTWQWPETGQKISCLLTDALLSFAGSIAAEFEHSWDACLDPPIHAAATVATFSTEDATGLSIMGQPEGLLAEWVPRQDYHACGRWFHGHLRCMFWDIAQMACIMTHCGANFCRTSDGVGVSLTGFCFHKDWKLPRAWDLILEREQGRTIRSRVQALKELVLKASALGGPCYTRFQDFGGKDHIGVTHLVW</sequence>
<reference evidence="1" key="1">
    <citation type="journal article" date="2023" name="Mol. Ecol. Resour.">
        <title>Chromosome-level genome assembly of a triploid poplar Populus alba 'Berolinensis'.</title>
        <authorList>
            <person name="Chen S."/>
            <person name="Yu Y."/>
            <person name="Wang X."/>
            <person name="Wang S."/>
            <person name="Zhang T."/>
            <person name="Zhou Y."/>
            <person name="He R."/>
            <person name="Meng N."/>
            <person name="Wang Y."/>
            <person name="Liu W."/>
            <person name="Liu Z."/>
            <person name="Liu J."/>
            <person name="Guo Q."/>
            <person name="Huang H."/>
            <person name="Sederoff R.R."/>
            <person name="Wang G."/>
            <person name="Qu G."/>
            <person name="Chen S."/>
        </authorList>
    </citation>
    <scope>NUCLEOTIDE SEQUENCE</scope>
    <source>
        <strain evidence="1">SC-2020</strain>
    </source>
</reference>
<protein>
    <submittedName>
        <fullName evidence="1">Uncharacterized protein</fullName>
    </submittedName>
</protein>